<sequence>MYCTQAHTYQLFSKDINLKSALKRGEKCLYLINQNNTHYEVVIDVISLYY</sequence>
<keyword evidence="2" id="KW-1185">Reference proteome</keyword>
<name>A0A6G0Y9C2_APHCR</name>
<dbReference type="EMBL" id="VUJU01005329">
    <property type="protein sequence ID" value="KAF0751580.1"/>
    <property type="molecule type" value="Genomic_DNA"/>
</dbReference>
<dbReference type="Proteomes" id="UP000478052">
    <property type="component" value="Unassembled WGS sequence"/>
</dbReference>
<gene>
    <name evidence="1" type="ORF">FWK35_00011506</name>
</gene>
<dbReference type="AlphaFoldDB" id="A0A6G0Y9C2"/>
<evidence type="ECO:0000313" key="1">
    <source>
        <dbReference type="EMBL" id="KAF0751580.1"/>
    </source>
</evidence>
<protein>
    <submittedName>
        <fullName evidence="1">Integrase H2C2 domain-containing protein</fullName>
    </submittedName>
</protein>
<evidence type="ECO:0000313" key="2">
    <source>
        <dbReference type="Proteomes" id="UP000478052"/>
    </source>
</evidence>
<reference evidence="1 2" key="1">
    <citation type="submission" date="2019-08" db="EMBL/GenBank/DDBJ databases">
        <title>Whole genome of Aphis craccivora.</title>
        <authorList>
            <person name="Voronova N.V."/>
            <person name="Shulinski R.S."/>
            <person name="Bandarenka Y.V."/>
            <person name="Zhorov D.G."/>
            <person name="Warner D."/>
        </authorList>
    </citation>
    <scope>NUCLEOTIDE SEQUENCE [LARGE SCALE GENOMIC DNA]</scope>
    <source>
        <strain evidence="1">180601</strain>
        <tissue evidence="1">Whole Body</tissue>
    </source>
</reference>
<comment type="caution">
    <text evidence="1">The sequence shown here is derived from an EMBL/GenBank/DDBJ whole genome shotgun (WGS) entry which is preliminary data.</text>
</comment>
<organism evidence="1 2">
    <name type="scientific">Aphis craccivora</name>
    <name type="common">Cowpea aphid</name>
    <dbReference type="NCBI Taxonomy" id="307492"/>
    <lineage>
        <taxon>Eukaryota</taxon>
        <taxon>Metazoa</taxon>
        <taxon>Ecdysozoa</taxon>
        <taxon>Arthropoda</taxon>
        <taxon>Hexapoda</taxon>
        <taxon>Insecta</taxon>
        <taxon>Pterygota</taxon>
        <taxon>Neoptera</taxon>
        <taxon>Paraneoptera</taxon>
        <taxon>Hemiptera</taxon>
        <taxon>Sternorrhyncha</taxon>
        <taxon>Aphidomorpha</taxon>
        <taxon>Aphidoidea</taxon>
        <taxon>Aphididae</taxon>
        <taxon>Aphidini</taxon>
        <taxon>Aphis</taxon>
        <taxon>Aphis</taxon>
    </lineage>
</organism>
<accession>A0A6G0Y9C2</accession>
<proteinExistence type="predicted"/>